<feature type="compositionally biased region" description="Low complexity" evidence="1">
    <location>
        <begin position="81"/>
        <end position="96"/>
    </location>
</feature>
<feature type="compositionally biased region" description="Acidic residues" evidence="1">
    <location>
        <begin position="137"/>
        <end position="159"/>
    </location>
</feature>
<accession>A0A6V2LZH5</accession>
<dbReference type="EMBL" id="HBNS01044812">
    <property type="protein sequence ID" value="CAE4644671.1"/>
    <property type="molecule type" value="Transcribed_RNA"/>
</dbReference>
<name>A0A6V2LZH5_9STRA</name>
<feature type="region of interest" description="Disordered" evidence="1">
    <location>
        <begin position="1"/>
        <end position="159"/>
    </location>
</feature>
<sequence>MVDEWDEPIPSPDMNVVPDNSNDIEALLESTRPSHVPKSSYITSFSKKTPTPAPARKKEEKKKAKEDEDDIFASMGLSNFPSSTTNKPKSTPPSSGSGWGGGTSAVRKAAAATAAAPQITAAATPSAPRPSLHDASDDLAEDEGSTWDDDSDLDDLLDD</sequence>
<dbReference type="AlphaFoldDB" id="A0A6V2LZH5"/>
<organism evidence="3">
    <name type="scientific">Ditylum brightwellii</name>
    <dbReference type="NCBI Taxonomy" id="49249"/>
    <lineage>
        <taxon>Eukaryota</taxon>
        <taxon>Sar</taxon>
        <taxon>Stramenopiles</taxon>
        <taxon>Ochrophyta</taxon>
        <taxon>Bacillariophyta</taxon>
        <taxon>Mediophyceae</taxon>
        <taxon>Lithodesmiophycidae</taxon>
        <taxon>Lithodesmiales</taxon>
        <taxon>Lithodesmiaceae</taxon>
        <taxon>Ditylum</taxon>
    </lineage>
</organism>
<gene>
    <name evidence="2" type="ORF">DBRI00130_LOCUS34699</name>
    <name evidence="3" type="ORF">DBRI00130_LOCUS34700</name>
</gene>
<proteinExistence type="predicted"/>
<protein>
    <submittedName>
        <fullName evidence="3">Uncharacterized protein</fullName>
    </submittedName>
</protein>
<evidence type="ECO:0000313" key="2">
    <source>
        <dbReference type="EMBL" id="CAE4644669.1"/>
    </source>
</evidence>
<reference evidence="3" key="1">
    <citation type="submission" date="2021-01" db="EMBL/GenBank/DDBJ databases">
        <authorList>
            <person name="Corre E."/>
            <person name="Pelletier E."/>
            <person name="Niang G."/>
            <person name="Scheremetjew M."/>
            <person name="Finn R."/>
            <person name="Kale V."/>
            <person name="Holt S."/>
            <person name="Cochrane G."/>
            <person name="Meng A."/>
            <person name="Brown T."/>
            <person name="Cohen L."/>
        </authorList>
    </citation>
    <scope>NUCLEOTIDE SEQUENCE</scope>
    <source>
        <strain evidence="3">GSO104</strain>
    </source>
</reference>
<evidence type="ECO:0000313" key="3">
    <source>
        <dbReference type="EMBL" id="CAE4644671.1"/>
    </source>
</evidence>
<dbReference type="EMBL" id="HBNS01044810">
    <property type="protein sequence ID" value="CAE4644669.1"/>
    <property type="molecule type" value="Transcribed_RNA"/>
</dbReference>
<evidence type="ECO:0000256" key="1">
    <source>
        <dbReference type="SAM" id="MobiDB-lite"/>
    </source>
</evidence>
<feature type="compositionally biased region" description="Low complexity" evidence="1">
    <location>
        <begin position="109"/>
        <end position="130"/>
    </location>
</feature>
<feature type="compositionally biased region" description="Basic and acidic residues" evidence="1">
    <location>
        <begin position="56"/>
        <end position="66"/>
    </location>
</feature>